<sequence>MHFIYLSLEIFTLSALYCYSSVYCKPLPRPNKLIHLLPMSSRVRYKRQAQGYGIWNPMFHNTEYLPYTDMGNVHFWSDGWLLPPNVYASDLGPFEFYPVGTWIDFLPGLSDSPAVLGGRGVFPHKPRLFHKPPTMPSNSITLMTVLCTMLTLCNTSPLFDHSEMHNRVKRLVPGFGMLNPLINSPALLYPDPGNVRFWGGGYRPVLAGSIYGMPISMPPTAGFLQPLLHGQQNYINSQTLASFKNRLHDLYVPSHQIESAPLQLVLQFHPYGDLHHPANSVFDLPPSAFADQAIFPTEHPALPSVIDLGGLISLPRHSHEKLCRINSLLHENNQKHPSCYSSARRLQKNSTAWILSSSNDNSMENSDNNDLLNSVKELDDYFQNAIDLIHPDHYGFDSSIVHYLRDDRIARANAMSKNGKRVSRAKWENLKYLNDHFRYTISSIWEKLEKANPEKLLESEENMIDQKQLKKFEKWEKLTEESKKDDAIMQKLKYKKISKKSNKKRANVKKENGKLKSKQKLHNGKTVYKEGDKKKLAEMNTTTATTTTTKTTTTTTTTTTTDKYKNKNKNNNSNNKTNNGALNKVNEVKSGKAAVSYNKFEFAKVTGFKVKHKNKKKKKKKQNGDAEFAAEKFTGRDYARLLEKVERREQKLQELEKNDPKKAETVKQQFIWDSAVKRAEGLKIKDDRNMLKKGLKMKEKRKASKKKKWQERKEAVARVNKKKQDVRQANIQQRIEQKKKKRLAEARKRKGKC</sequence>
<feature type="domain" description="Ribosomal RNA-processing protein 14/surfeit locus protein 6 C-terminal" evidence="6">
    <location>
        <begin position="514"/>
        <end position="742"/>
    </location>
</feature>
<dbReference type="InterPro" id="IPR007019">
    <property type="entry name" value="SURF6"/>
</dbReference>
<gene>
    <name evidence="7" type="primary">Surf6</name>
    <name evidence="7" type="ORF">T07_13335</name>
</gene>
<feature type="compositionally biased region" description="Basic residues" evidence="4">
    <location>
        <begin position="497"/>
        <end position="507"/>
    </location>
</feature>
<evidence type="ECO:0000313" key="8">
    <source>
        <dbReference type="Proteomes" id="UP000054630"/>
    </source>
</evidence>
<feature type="chain" id="PRO_5006868010" evidence="5">
    <location>
        <begin position="25"/>
        <end position="753"/>
    </location>
</feature>
<feature type="region of interest" description="Disordered" evidence="4">
    <location>
        <begin position="693"/>
        <end position="753"/>
    </location>
</feature>
<dbReference type="EMBL" id="JYDL01000138">
    <property type="protein sequence ID" value="KRX15189.1"/>
    <property type="molecule type" value="Genomic_DNA"/>
</dbReference>
<comment type="similarity">
    <text evidence="2">Belongs to the SURF6 family.</text>
</comment>
<dbReference type="PANTHER" id="PTHR14369">
    <property type="entry name" value="SURFEIT LOCUS PROTEIN 6"/>
    <property type="match status" value="1"/>
</dbReference>
<dbReference type="GO" id="GO:0005730">
    <property type="term" value="C:nucleolus"/>
    <property type="evidence" value="ECO:0007669"/>
    <property type="project" value="TreeGrafter"/>
</dbReference>
<dbReference type="GO" id="GO:0042273">
    <property type="term" value="P:ribosomal large subunit biogenesis"/>
    <property type="evidence" value="ECO:0007669"/>
    <property type="project" value="TreeGrafter"/>
</dbReference>
<accession>A0A0V0RLM6</accession>
<proteinExistence type="inferred from homology"/>
<dbReference type="GO" id="GO:0003723">
    <property type="term" value="F:RNA binding"/>
    <property type="evidence" value="ECO:0007669"/>
    <property type="project" value="TreeGrafter"/>
</dbReference>
<feature type="compositionally biased region" description="Low complexity" evidence="4">
    <location>
        <begin position="569"/>
        <end position="579"/>
    </location>
</feature>
<protein>
    <submittedName>
        <fullName evidence="7">Surfeit locus protein 6</fullName>
    </submittedName>
</protein>
<comment type="caution">
    <text evidence="7">The sequence shown here is derived from an EMBL/GenBank/DDBJ whole genome shotgun (WGS) entry which is preliminary data.</text>
</comment>
<dbReference type="InterPro" id="IPR029190">
    <property type="entry name" value="Rrp14/SURF6_C"/>
</dbReference>
<evidence type="ECO:0000313" key="7">
    <source>
        <dbReference type="EMBL" id="KRX15189.1"/>
    </source>
</evidence>
<evidence type="ECO:0000256" key="3">
    <source>
        <dbReference type="ARBA" id="ARBA00023242"/>
    </source>
</evidence>
<evidence type="ECO:0000256" key="4">
    <source>
        <dbReference type="SAM" id="MobiDB-lite"/>
    </source>
</evidence>
<keyword evidence="8" id="KW-1185">Reference proteome</keyword>
<dbReference type="Proteomes" id="UP000054630">
    <property type="component" value="Unassembled WGS sequence"/>
</dbReference>
<feature type="compositionally biased region" description="Basic residues" evidence="4">
    <location>
        <begin position="737"/>
        <end position="753"/>
    </location>
</feature>
<dbReference type="GO" id="GO:0003677">
    <property type="term" value="F:DNA binding"/>
    <property type="evidence" value="ECO:0007669"/>
    <property type="project" value="TreeGrafter"/>
</dbReference>
<dbReference type="STRING" id="6336.A0A0V0RLM6"/>
<feature type="region of interest" description="Disordered" evidence="4">
    <location>
        <begin position="497"/>
        <end position="520"/>
    </location>
</feature>
<dbReference type="PANTHER" id="PTHR14369:SF0">
    <property type="entry name" value="SURFEIT LOCUS PROTEIN 6"/>
    <property type="match status" value="1"/>
</dbReference>
<dbReference type="OrthoDB" id="444809at2759"/>
<organism evidence="7 8">
    <name type="scientific">Trichinella nelsoni</name>
    <dbReference type="NCBI Taxonomy" id="6336"/>
    <lineage>
        <taxon>Eukaryota</taxon>
        <taxon>Metazoa</taxon>
        <taxon>Ecdysozoa</taxon>
        <taxon>Nematoda</taxon>
        <taxon>Enoplea</taxon>
        <taxon>Dorylaimia</taxon>
        <taxon>Trichinellida</taxon>
        <taxon>Trichinellidae</taxon>
        <taxon>Trichinella</taxon>
    </lineage>
</organism>
<dbReference type="GO" id="GO:0042274">
    <property type="term" value="P:ribosomal small subunit biogenesis"/>
    <property type="evidence" value="ECO:0007669"/>
    <property type="project" value="TreeGrafter"/>
</dbReference>
<feature type="compositionally biased region" description="Basic and acidic residues" evidence="4">
    <location>
        <begin position="711"/>
        <end position="726"/>
    </location>
</feature>
<comment type="subcellular location">
    <subcellularLocation>
        <location evidence="1">Nucleus</location>
    </subcellularLocation>
</comment>
<evidence type="ECO:0000256" key="2">
    <source>
        <dbReference type="ARBA" id="ARBA00005904"/>
    </source>
</evidence>
<dbReference type="Pfam" id="PF04935">
    <property type="entry name" value="SURF6"/>
    <property type="match status" value="1"/>
</dbReference>
<feature type="region of interest" description="Disordered" evidence="4">
    <location>
        <begin position="545"/>
        <end position="582"/>
    </location>
</feature>
<feature type="compositionally biased region" description="Low complexity" evidence="4">
    <location>
        <begin position="545"/>
        <end position="561"/>
    </location>
</feature>
<keyword evidence="5" id="KW-0732">Signal</keyword>
<keyword evidence="3" id="KW-0539">Nucleus</keyword>
<reference evidence="7 8" key="1">
    <citation type="submission" date="2015-01" db="EMBL/GenBank/DDBJ databases">
        <title>Evolution of Trichinella species and genotypes.</title>
        <authorList>
            <person name="Korhonen P.K."/>
            <person name="Edoardo P."/>
            <person name="Giuseppe L.R."/>
            <person name="Gasser R.B."/>
        </authorList>
    </citation>
    <scope>NUCLEOTIDE SEQUENCE [LARGE SCALE GENOMIC DNA]</scope>
    <source>
        <strain evidence="7">ISS37</strain>
    </source>
</reference>
<evidence type="ECO:0000256" key="1">
    <source>
        <dbReference type="ARBA" id="ARBA00004123"/>
    </source>
</evidence>
<evidence type="ECO:0000259" key="6">
    <source>
        <dbReference type="Pfam" id="PF04935"/>
    </source>
</evidence>
<feature type="compositionally biased region" description="Basic residues" evidence="4">
    <location>
        <begin position="693"/>
        <end position="710"/>
    </location>
</feature>
<feature type="signal peptide" evidence="5">
    <location>
        <begin position="1"/>
        <end position="24"/>
    </location>
</feature>
<evidence type="ECO:0000256" key="5">
    <source>
        <dbReference type="SAM" id="SignalP"/>
    </source>
</evidence>
<dbReference type="AlphaFoldDB" id="A0A0V0RLM6"/>
<name>A0A0V0RLM6_9BILA</name>